<keyword evidence="1" id="KW-0472">Membrane</keyword>
<protein>
    <submittedName>
        <fullName evidence="2">Uncharacterized protein</fullName>
    </submittedName>
</protein>
<name>A0A6G0WLT6_9STRA</name>
<reference evidence="2 3" key="1">
    <citation type="submission" date="2019-07" db="EMBL/GenBank/DDBJ databases">
        <title>Genomics analysis of Aphanomyces spp. identifies a new class of oomycete effector associated with host adaptation.</title>
        <authorList>
            <person name="Gaulin E."/>
        </authorList>
    </citation>
    <scope>NUCLEOTIDE SEQUENCE [LARGE SCALE GENOMIC DNA]</scope>
    <source>
        <strain evidence="2 3">ATCC 201684</strain>
    </source>
</reference>
<proteinExistence type="predicted"/>
<sequence length="237" mass="26699">MPKLTISLHVVISCLYIVAFASALRSYKRRHVRVVAVHPTTAAAAAARSSESRWNDVFIAGMNLLQIGSQSYQAFVMFNGLTRLGAILSYALLVVVYCFLSPVTLFIHNPRVKTTLVNVEDAVFRVGRWTHCQYILLDPSMANDNAWATEALLTTRMLVPTSIFDLMAKLTMYITTMASLRRATLDLCDGCRVDPSKFASKPPRRQLLKINAFLCGAWGVVLSVYREWLLLLRYEFQ</sequence>
<accession>A0A6G0WLT6</accession>
<evidence type="ECO:0000256" key="1">
    <source>
        <dbReference type="SAM" id="Phobius"/>
    </source>
</evidence>
<comment type="caution">
    <text evidence="2">The sequence shown here is derived from an EMBL/GenBank/DDBJ whole genome shotgun (WGS) entry which is preliminary data.</text>
</comment>
<keyword evidence="1" id="KW-1133">Transmembrane helix</keyword>
<organism evidence="2 3">
    <name type="scientific">Aphanomyces euteiches</name>
    <dbReference type="NCBI Taxonomy" id="100861"/>
    <lineage>
        <taxon>Eukaryota</taxon>
        <taxon>Sar</taxon>
        <taxon>Stramenopiles</taxon>
        <taxon>Oomycota</taxon>
        <taxon>Saprolegniomycetes</taxon>
        <taxon>Saprolegniales</taxon>
        <taxon>Verrucalvaceae</taxon>
        <taxon>Aphanomyces</taxon>
    </lineage>
</organism>
<feature type="transmembrane region" description="Helical" evidence="1">
    <location>
        <begin position="87"/>
        <end position="107"/>
    </location>
</feature>
<dbReference type="EMBL" id="VJMJ01000180">
    <property type="protein sequence ID" value="KAF0728242.1"/>
    <property type="molecule type" value="Genomic_DNA"/>
</dbReference>
<gene>
    <name evidence="2" type="ORF">Ae201684_013893</name>
</gene>
<dbReference type="VEuPathDB" id="FungiDB:AeMF1_021176"/>
<feature type="transmembrane region" description="Helical" evidence="1">
    <location>
        <begin position="6"/>
        <end position="24"/>
    </location>
</feature>
<keyword evidence="3" id="KW-1185">Reference proteome</keyword>
<evidence type="ECO:0000313" key="2">
    <source>
        <dbReference type="EMBL" id="KAF0728242.1"/>
    </source>
</evidence>
<keyword evidence="1" id="KW-0812">Transmembrane</keyword>
<dbReference type="AlphaFoldDB" id="A0A6G0WLT6"/>
<dbReference type="Proteomes" id="UP000481153">
    <property type="component" value="Unassembled WGS sequence"/>
</dbReference>
<evidence type="ECO:0000313" key="3">
    <source>
        <dbReference type="Proteomes" id="UP000481153"/>
    </source>
</evidence>